<evidence type="ECO:0008006" key="7">
    <source>
        <dbReference type="Google" id="ProtNLM"/>
    </source>
</evidence>
<dbReference type="InterPro" id="IPR001130">
    <property type="entry name" value="TatD-like"/>
</dbReference>
<evidence type="ECO:0000256" key="1">
    <source>
        <dbReference type="ARBA" id="ARBA00009275"/>
    </source>
</evidence>
<keyword evidence="3 5" id="KW-0479">Metal-binding</keyword>
<feature type="binding site" evidence="5">
    <location>
        <position position="184"/>
    </location>
    <ligand>
        <name>a divalent metal cation</name>
        <dbReference type="ChEBI" id="CHEBI:60240"/>
        <label>2</label>
    </ligand>
</feature>
<sequence length="308" mass="34261">MDFIEIGGNLLDDMYKGVYRGKERHPADLDDVLQRALNPPNDASYRVHKIVVSAGSLSESREALELARSKDGLYSTVGVHPTRCNELMDESSPGQVSDDLINSLIRICQDGMTDGTVRAIGELGLDYARTQFCSVDVQKAGFLAQLRVAEVTKLPLFLHNRDTGTDLLDLLKENRQRFTKGVVHSFDDTAELARAFLDLDLYIGVNGCSLKTDDNLEVVKGLPLDRLLLETDCPWCDIRASHAGFEYVKTKYPTKQEKKYEKGCCVKGRNEPCHIIQVAEVVAGVKGLSVEEVAAACYRNSMDFFSFE</sequence>
<dbReference type="InterPro" id="IPR032466">
    <property type="entry name" value="Metal_Hydrolase"/>
</dbReference>
<dbReference type="InterPro" id="IPR050891">
    <property type="entry name" value="TatD-type_Hydrolase"/>
</dbReference>
<evidence type="ECO:0000256" key="2">
    <source>
        <dbReference type="ARBA" id="ARBA00022722"/>
    </source>
</evidence>
<reference evidence="6" key="1">
    <citation type="submission" date="2021-01" db="EMBL/GenBank/DDBJ databases">
        <authorList>
            <person name="Corre E."/>
            <person name="Pelletier E."/>
            <person name="Niang G."/>
            <person name="Scheremetjew M."/>
            <person name="Finn R."/>
            <person name="Kale V."/>
            <person name="Holt S."/>
            <person name="Cochrane G."/>
            <person name="Meng A."/>
            <person name="Brown T."/>
            <person name="Cohen L."/>
        </authorList>
    </citation>
    <scope>NUCLEOTIDE SEQUENCE</scope>
    <source>
        <strain evidence="6">B650</strain>
    </source>
</reference>
<evidence type="ECO:0000256" key="3">
    <source>
        <dbReference type="ARBA" id="ARBA00022723"/>
    </source>
</evidence>
<dbReference type="EMBL" id="HBGY01011771">
    <property type="protein sequence ID" value="CAD9571234.1"/>
    <property type="molecule type" value="Transcribed_RNA"/>
</dbReference>
<evidence type="ECO:0000256" key="5">
    <source>
        <dbReference type="PIRSR" id="PIRSR005902-1"/>
    </source>
</evidence>
<accession>A0A7S2KCX0</accession>
<dbReference type="Pfam" id="PF01026">
    <property type="entry name" value="TatD_DNase"/>
    <property type="match status" value="1"/>
</dbReference>
<comment type="similarity">
    <text evidence="1">Belongs to the metallo-dependent hydrolases superfamily. TatD-type hydrolase family.</text>
</comment>
<dbReference type="SUPFAM" id="SSF51556">
    <property type="entry name" value="Metallo-dependent hydrolases"/>
    <property type="match status" value="1"/>
</dbReference>
<dbReference type="PANTHER" id="PTHR10060">
    <property type="entry name" value="TATD FAMILY DEOXYRIBONUCLEASE"/>
    <property type="match status" value="1"/>
</dbReference>
<evidence type="ECO:0000256" key="4">
    <source>
        <dbReference type="ARBA" id="ARBA00022801"/>
    </source>
</evidence>
<proteinExistence type="inferred from homology"/>
<dbReference type="PROSITE" id="PS01091">
    <property type="entry name" value="TATD_3"/>
    <property type="match status" value="1"/>
</dbReference>
<dbReference type="GO" id="GO:0046872">
    <property type="term" value="F:metal ion binding"/>
    <property type="evidence" value="ECO:0007669"/>
    <property type="project" value="UniProtKB-KW"/>
</dbReference>
<keyword evidence="4" id="KW-0378">Hydrolase</keyword>
<dbReference type="PIRSF" id="PIRSF005902">
    <property type="entry name" value="DNase_TatD"/>
    <property type="match status" value="1"/>
</dbReference>
<dbReference type="AlphaFoldDB" id="A0A7S2KCX0"/>
<feature type="binding site" evidence="5">
    <location>
        <position position="122"/>
    </location>
    <ligand>
        <name>a divalent metal cation</name>
        <dbReference type="ChEBI" id="CHEBI:60240"/>
        <label>1</label>
    </ligand>
</feature>
<dbReference type="CDD" id="cd01310">
    <property type="entry name" value="TatD_DNAse"/>
    <property type="match status" value="1"/>
</dbReference>
<dbReference type="Gene3D" id="3.20.20.140">
    <property type="entry name" value="Metal-dependent hydrolases"/>
    <property type="match status" value="1"/>
</dbReference>
<dbReference type="GO" id="GO:0008296">
    <property type="term" value="F:3'-5'-DNA exonuclease activity"/>
    <property type="evidence" value="ECO:0007669"/>
    <property type="project" value="TreeGrafter"/>
</dbReference>
<keyword evidence="2" id="KW-0540">Nuclease</keyword>
<dbReference type="PANTHER" id="PTHR10060:SF15">
    <property type="entry name" value="DEOXYRIBONUCLEASE TATDN1"/>
    <property type="match status" value="1"/>
</dbReference>
<dbReference type="InterPro" id="IPR018228">
    <property type="entry name" value="DNase_TatD-rel_CS"/>
</dbReference>
<feature type="binding site" evidence="5">
    <location>
        <position position="232"/>
    </location>
    <ligand>
        <name>a divalent metal cation</name>
        <dbReference type="ChEBI" id="CHEBI:60240"/>
        <label>1</label>
    </ligand>
</feature>
<feature type="binding site" evidence="5">
    <location>
        <position position="159"/>
    </location>
    <ligand>
        <name>a divalent metal cation</name>
        <dbReference type="ChEBI" id="CHEBI:60240"/>
        <label>2</label>
    </ligand>
</feature>
<name>A0A7S2KCX0_9STRA</name>
<evidence type="ECO:0000313" key="6">
    <source>
        <dbReference type="EMBL" id="CAD9571234.1"/>
    </source>
</evidence>
<dbReference type="GO" id="GO:0005829">
    <property type="term" value="C:cytosol"/>
    <property type="evidence" value="ECO:0007669"/>
    <property type="project" value="TreeGrafter"/>
</dbReference>
<organism evidence="6">
    <name type="scientific">Leptocylindrus danicus</name>
    <dbReference type="NCBI Taxonomy" id="163516"/>
    <lineage>
        <taxon>Eukaryota</taxon>
        <taxon>Sar</taxon>
        <taxon>Stramenopiles</taxon>
        <taxon>Ochrophyta</taxon>
        <taxon>Bacillariophyta</taxon>
        <taxon>Coscinodiscophyceae</taxon>
        <taxon>Chaetocerotophycidae</taxon>
        <taxon>Leptocylindrales</taxon>
        <taxon>Leptocylindraceae</taxon>
        <taxon>Leptocylindrus</taxon>
    </lineage>
</organism>
<gene>
    <name evidence="6" type="ORF">LDAN0321_LOCUS7456</name>
</gene>
<protein>
    <recommendedName>
        <fullName evidence="7">TatD related DNase</fullName>
    </recommendedName>
</protein>